<dbReference type="CDD" id="cd02976">
    <property type="entry name" value="NrdH"/>
    <property type="match status" value="1"/>
</dbReference>
<evidence type="ECO:0000259" key="2">
    <source>
        <dbReference type="Pfam" id="PF00462"/>
    </source>
</evidence>
<dbReference type="Proteomes" id="UP000305675">
    <property type="component" value="Unassembled WGS sequence"/>
</dbReference>
<dbReference type="InterPro" id="IPR036249">
    <property type="entry name" value="Thioredoxin-like_sf"/>
</dbReference>
<dbReference type="PANTHER" id="PTHR34386:SF1">
    <property type="entry name" value="GLUTAREDOXIN-LIKE PROTEIN NRDH"/>
    <property type="match status" value="1"/>
</dbReference>
<evidence type="ECO:0000256" key="1">
    <source>
        <dbReference type="SAM" id="SignalP"/>
    </source>
</evidence>
<dbReference type="SUPFAM" id="SSF52833">
    <property type="entry name" value="Thioredoxin-like"/>
    <property type="match status" value="1"/>
</dbReference>
<accession>A0A4U1BP09</accession>
<gene>
    <name evidence="3" type="ORF">FCL42_13315</name>
</gene>
<dbReference type="PROSITE" id="PS51354">
    <property type="entry name" value="GLUTAREDOXIN_2"/>
    <property type="match status" value="1"/>
</dbReference>
<proteinExistence type="predicted"/>
<dbReference type="InterPro" id="IPR002109">
    <property type="entry name" value="Glutaredoxin"/>
</dbReference>
<comment type="caution">
    <text evidence="3">The sequence shown here is derived from an EMBL/GenBank/DDBJ whole genome shotgun (WGS) entry which is preliminary data.</text>
</comment>
<protein>
    <submittedName>
        <fullName evidence="3">Glutaredoxin family protein</fullName>
    </submittedName>
</protein>
<dbReference type="PANTHER" id="PTHR34386">
    <property type="entry name" value="GLUTAREDOXIN"/>
    <property type="match status" value="1"/>
</dbReference>
<dbReference type="EMBL" id="SWCJ01000010">
    <property type="protein sequence ID" value="TKB53930.1"/>
    <property type="molecule type" value="Genomic_DNA"/>
</dbReference>
<name>A0A4U1BP09_9GAMM</name>
<feature type="chain" id="PRO_5020401633" evidence="1">
    <location>
        <begin position="35"/>
        <end position="126"/>
    </location>
</feature>
<evidence type="ECO:0000313" key="4">
    <source>
        <dbReference type="Proteomes" id="UP000305675"/>
    </source>
</evidence>
<dbReference type="AlphaFoldDB" id="A0A4U1BP09"/>
<feature type="signal peptide" evidence="1">
    <location>
        <begin position="1"/>
        <end position="34"/>
    </location>
</feature>
<sequence length="126" mass="14031">MIKNHRHTTRKILMIRPLLSIGLALTMLATPALAQFKKAIDANIKYDNDVVMYASKTCSYCKKAEAYFKEQGVNFARVDVDDDEEAASELALFGGSSVPVFVIEGKIYQGFIYSHIDKALGLNHTD</sequence>
<keyword evidence="1" id="KW-0732">Signal</keyword>
<dbReference type="InterPro" id="IPR051548">
    <property type="entry name" value="Grx-like_ET"/>
</dbReference>
<dbReference type="GO" id="GO:0045454">
    <property type="term" value="P:cell redox homeostasis"/>
    <property type="evidence" value="ECO:0007669"/>
    <property type="project" value="TreeGrafter"/>
</dbReference>
<dbReference type="Pfam" id="PF00462">
    <property type="entry name" value="Glutaredoxin"/>
    <property type="match status" value="1"/>
</dbReference>
<organism evidence="3 4">
    <name type="scientific">Ferrimonas aestuarii</name>
    <dbReference type="NCBI Taxonomy" id="2569539"/>
    <lineage>
        <taxon>Bacteria</taxon>
        <taxon>Pseudomonadati</taxon>
        <taxon>Pseudomonadota</taxon>
        <taxon>Gammaproteobacteria</taxon>
        <taxon>Alteromonadales</taxon>
        <taxon>Ferrimonadaceae</taxon>
        <taxon>Ferrimonas</taxon>
    </lineage>
</organism>
<feature type="domain" description="Glutaredoxin" evidence="2">
    <location>
        <begin position="50"/>
        <end position="106"/>
    </location>
</feature>
<dbReference type="GO" id="GO:0009055">
    <property type="term" value="F:electron transfer activity"/>
    <property type="evidence" value="ECO:0007669"/>
    <property type="project" value="TreeGrafter"/>
</dbReference>
<keyword evidence="4" id="KW-1185">Reference proteome</keyword>
<evidence type="ECO:0000313" key="3">
    <source>
        <dbReference type="EMBL" id="TKB53930.1"/>
    </source>
</evidence>
<reference evidence="3 4" key="1">
    <citation type="submission" date="2019-04" db="EMBL/GenBank/DDBJ databases">
        <authorList>
            <person name="Hwang J.C."/>
        </authorList>
    </citation>
    <scope>NUCLEOTIDE SEQUENCE [LARGE SCALE GENOMIC DNA]</scope>
    <source>
        <strain evidence="3 4">IMCC35002</strain>
    </source>
</reference>
<dbReference type="OrthoDB" id="9814618at2"/>
<dbReference type="Gene3D" id="3.40.30.10">
    <property type="entry name" value="Glutaredoxin"/>
    <property type="match status" value="1"/>
</dbReference>